<accession>A0A0J1BKL8</accession>
<keyword evidence="3" id="KW-1185">Reference proteome</keyword>
<protein>
    <submittedName>
        <fullName evidence="2">Uncharacterized protein</fullName>
    </submittedName>
</protein>
<evidence type="ECO:0000313" key="3">
    <source>
        <dbReference type="Proteomes" id="UP000036367"/>
    </source>
</evidence>
<sequence length="463" mass="51331">MPPRFASERFDTPRWFLWCASWFVLAGIMIGGIRPSHDLMAQSVASVTNASENNASGHSKASNSPDDQSDFILLRNDRVLRGDVQIAGESIVIRRGGSEIRLPAKEVIGARDNLEALFELRQEWLAARTSPRPLPRALSAARWCVDQGLHPQAVQQLMDVYQLDPNNTEAQHLESRLRNIARPDSSDSPPSDVQQASYVETTEEHVLAVSSTSIHENHDLPIAPPKSTPTDRLHEEVMDSWLLHAFTARIQPILLARCAQCHDQSLSDDAGDLQLIRPIHSSRPTRRITEANLREILKHCVPGDPAASPLVRMAQQDHGQKTSHRQHTTSLPSDSALLKTLESFIDQLPRLSELKETRPESNSPTSPNAVPLKQVAAASFVKESLGVQTSKEEFETSPSWSPLANSDVKLSPSETPALAPTESQGGDRPRRLPKVEQPLSKDLFNRQTELIELFRGTLPTRAD</sequence>
<dbReference type="PATRIC" id="fig|595434.4.peg.737"/>
<evidence type="ECO:0000313" key="2">
    <source>
        <dbReference type="EMBL" id="KLU06958.1"/>
    </source>
</evidence>
<proteinExistence type="predicted"/>
<name>A0A0J1BKL8_RHOIS</name>
<feature type="region of interest" description="Disordered" evidence="1">
    <location>
        <begin position="211"/>
        <end position="231"/>
    </location>
</feature>
<feature type="compositionally biased region" description="Basic and acidic residues" evidence="1">
    <location>
        <begin position="425"/>
        <end position="434"/>
    </location>
</feature>
<organism evidence="2 3">
    <name type="scientific">Rhodopirellula islandica</name>
    <dbReference type="NCBI Taxonomy" id="595434"/>
    <lineage>
        <taxon>Bacteria</taxon>
        <taxon>Pseudomonadati</taxon>
        <taxon>Planctomycetota</taxon>
        <taxon>Planctomycetia</taxon>
        <taxon>Pirellulales</taxon>
        <taxon>Pirellulaceae</taxon>
        <taxon>Rhodopirellula</taxon>
    </lineage>
</organism>
<gene>
    <name evidence="2" type="ORF">RISK_000759</name>
</gene>
<dbReference type="Proteomes" id="UP000036367">
    <property type="component" value="Unassembled WGS sequence"/>
</dbReference>
<feature type="region of interest" description="Disordered" evidence="1">
    <location>
        <begin position="387"/>
        <end position="442"/>
    </location>
</feature>
<dbReference type="STRING" id="595434.RISK_000759"/>
<dbReference type="AlphaFoldDB" id="A0A0J1BKL8"/>
<dbReference type="EMBL" id="LECT01000007">
    <property type="protein sequence ID" value="KLU06958.1"/>
    <property type="molecule type" value="Genomic_DNA"/>
</dbReference>
<evidence type="ECO:0000256" key="1">
    <source>
        <dbReference type="SAM" id="MobiDB-lite"/>
    </source>
</evidence>
<reference evidence="2" key="1">
    <citation type="submission" date="2015-05" db="EMBL/GenBank/DDBJ databases">
        <title>Permanent draft genome of Rhodopirellula islandicus K833.</title>
        <authorList>
            <person name="Kizina J."/>
            <person name="Richter M."/>
            <person name="Glockner F.O."/>
            <person name="Harder J."/>
        </authorList>
    </citation>
    <scope>NUCLEOTIDE SEQUENCE [LARGE SCALE GENOMIC DNA]</scope>
    <source>
        <strain evidence="2">K833</strain>
    </source>
</reference>
<comment type="caution">
    <text evidence="2">The sequence shown here is derived from an EMBL/GenBank/DDBJ whole genome shotgun (WGS) entry which is preliminary data.</text>
</comment>
<feature type="region of interest" description="Disordered" evidence="1">
    <location>
        <begin position="312"/>
        <end position="333"/>
    </location>
</feature>